<protein>
    <submittedName>
        <fullName evidence="2">Fam-l protein</fullName>
    </submittedName>
</protein>
<feature type="transmembrane region" description="Helical" evidence="1">
    <location>
        <begin position="6"/>
        <end position="26"/>
    </location>
</feature>
<feature type="transmembrane region" description="Helical" evidence="1">
    <location>
        <begin position="260"/>
        <end position="281"/>
    </location>
</feature>
<dbReference type="GeneID" id="39871367"/>
<sequence>MEQTIKILLFIKITTFILLCWICHFYSKVGTLMKSLDEKENYRRNIHARTYRLLETYGKDINSSSLYLKEGLPINGIHKKIDTTYNEKYDSEKRKQSNVCPSRFAGGHQPGVKNKSCVFETKKYSHLEKKIFKELDYTDFLKNNKTISNKIYKKIIHKKYGLRIVLPVLIFFFLLIIFMVEVSLGFAGAGGLLYQLNMTKENLETLTKNSSWSPILEALKKLGNFFRHRKFEAVEKLKCVICDGASTVTDACILGQFFRFLIYFVPFIILSITLISGIIYYHKKVKKYEKIKFRKR</sequence>
<keyword evidence="1" id="KW-1133">Transmembrane helix</keyword>
<accession>A0A1D3TDL6</accession>
<dbReference type="EMBL" id="LT594634">
    <property type="protein sequence ID" value="SCP03002.1"/>
    <property type="molecule type" value="Genomic_DNA"/>
</dbReference>
<evidence type="ECO:0000313" key="3">
    <source>
        <dbReference type="Proteomes" id="UP000219813"/>
    </source>
</evidence>
<keyword evidence="3" id="KW-1185">Reference proteome</keyword>
<feature type="transmembrane region" description="Helical" evidence="1">
    <location>
        <begin position="160"/>
        <end position="180"/>
    </location>
</feature>
<dbReference type="RefSeq" id="XP_028863995.1">
    <property type="nucleotide sequence ID" value="XM_029007625.1"/>
</dbReference>
<keyword evidence="1" id="KW-0472">Membrane</keyword>
<evidence type="ECO:0000313" key="2">
    <source>
        <dbReference type="EMBL" id="SCP03002.1"/>
    </source>
</evidence>
<dbReference type="AlphaFoldDB" id="A0A1D3TDL6"/>
<dbReference type="Pfam" id="PF12420">
    <property type="entry name" value="DUF3671"/>
    <property type="match status" value="1"/>
</dbReference>
<name>A0A1D3TDL6_PLAMA</name>
<organism evidence="2 3">
    <name type="scientific">Plasmodium malariae</name>
    <dbReference type="NCBI Taxonomy" id="5858"/>
    <lineage>
        <taxon>Eukaryota</taxon>
        <taxon>Sar</taxon>
        <taxon>Alveolata</taxon>
        <taxon>Apicomplexa</taxon>
        <taxon>Aconoidasida</taxon>
        <taxon>Haemosporida</taxon>
        <taxon>Plasmodiidae</taxon>
        <taxon>Plasmodium</taxon>
        <taxon>Plasmodium (Plasmodium)</taxon>
    </lineage>
</organism>
<dbReference type="VEuPathDB" id="PlasmoDB:PmUG01_13064700"/>
<reference evidence="2 3" key="1">
    <citation type="submission" date="2016-06" db="EMBL/GenBank/DDBJ databases">
        <authorList>
            <consortium name="Pathogen Informatics"/>
        </authorList>
    </citation>
    <scope>NUCLEOTIDE SEQUENCE [LARGE SCALE GENOMIC DNA]</scope>
</reference>
<evidence type="ECO:0000256" key="1">
    <source>
        <dbReference type="SAM" id="Phobius"/>
    </source>
</evidence>
<dbReference type="InterPro" id="IPR022139">
    <property type="entry name" value="Fam-L/Fam-M-like_plasmodium"/>
</dbReference>
<dbReference type="Proteomes" id="UP000219813">
    <property type="component" value="Chromosome 13"/>
</dbReference>
<gene>
    <name evidence="2" type="primary">PmUG01_13064700</name>
    <name evidence="2" type="ORF">PMUG01_13064700</name>
</gene>
<dbReference type="KEGG" id="pmal:PMUG01_13064700"/>
<proteinExistence type="predicted"/>
<keyword evidence="1" id="KW-0812">Transmembrane</keyword>